<gene>
    <name evidence="1" type="ORF">AVEN_222888_1</name>
</gene>
<comment type="caution">
    <text evidence="1">The sequence shown here is derived from an EMBL/GenBank/DDBJ whole genome shotgun (WGS) entry which is preliminary data.</text>
</comment>
<protein>
    <submittedName>
        <fullName evidence="1">Uncharacterized protein</fullName>
    </submittedName>
</protein>
<dbReference type="EMBL" id="BGPR01012722">
    <property type="protein sequence ID" value="GBN57367.1"/>
    <property type="molecule type" value="Genomic_DNA"/>
</dbReference>
<accession>A0A4Y2Q471</accession>
<proteinExistence type="predicted"/>
<dbReference type="Proteomes" id="UP000499080">
    <property type="component" value="Unassembled WGS sequence"/>
</dbReference>
<name>A0A4Y2Q471_ARAVE</name>
<organism evidence="1 2">
    <name type="scientific">Araneus ventricosus</name>
    <name type="common">Orbweaver spider</name>
    <name type="synonym">Epeira ventricosa</name>
    <dbReference type="NCBI Taxonomy" id="182803"/>
    <lineage>
        <taxon>Eukaryota</taxon>
        <taxon>Metazoa</taxon>
        <taxon>Ecdysozoa</taxon>
        <taxon>Arthropoda</taxon>
        <taxon>Chelicerata</taxon>
        <taxon>Arachnida</taxon>
        <taxon>Araneae</taxon>
        <taxon>Araneomorphae</taxon>
        <taxon>Entelegynae</taxon>
        <taxon>Araneoidea</taxon>
        <taxon>Araneidae</taxon>
        <taxon>Araneus</taxon>
    </lineage>
</organism>
<evidence type="ECO:0000313" key="1">
    <source>
        <dbReference type="EMBL" id="GBN57367.1"/>
    </source>
</evidence>
<sequence length="106" mass="12096">MKSVQPQNLARFFLESRIAVGSRGGMIRLQKTGIAATAASVPTESRLELDRSRGSLSQCGKSLQQRHEEGLIQRESWSIHHHHLMFWSEFGMILSKFPNFRLCRIS</sequence>
<evidence type="ECO:0000313" key="2">
    <source>
        <dbReference type="Proteomes" id="UP000499080"/>
    </source>
</evidence>
<dbReference type="AlphaFoldDB" id="A0A4Y2Q471"/>
<reference evidence="1 2" key="1">
    <citation type="journal article" date="2019" name="Sci. Rep.">
        <title>Orb-weaving spider Araneus ventricosus genome elucidates the spidroin gene catalogue.</title>
        <authorList>
            <person name="Kono N."/>
            <person name="Nakamura H."/>
            <person name="Ohtoshi R."/>
            <person name="Moran D.A.P."/>
            <person name="Shinohara A."/>
            <person name="Yoshida Y."/>
            <person name="Fujiwara M."/>
            <person name="Mori M."/>
            <person name="Tomita M."/>
            <person name="Arakawa K."/>
        </authorList>
    </citation>
    <scope>NUCLEOTIDE SEQUENCE [LARGE SCALE GENOMIC DNA]</scope>
</reference>
<keyword evidence="2" id="KW-1185">Reference proteome</keyword>